<gene>
    <name evidence="1" type="ORF">BDM02DRAFT_3194012</name>
</gene>
<dbReference type="Proteomes" id="UP000886501">
    <property type="component" value="Unassembled WGS sequence"/>
</dbReference>
<evidence type="ECO:0000313" key="2">
    <source>
        <dbReference type="Proteomes" id="UP000886501"/>
    </source>
</evidence>
<reference evidence="1" key="1">
    <citation type="submission" date="2019-10" db="EMBL/GenBank/DDBJ databases">
        <authorList>
            <consortium name="DOE Joint Genome Institute"/>
            <person name="Kuo A."/>
            <person name="Miyauchi S."/>
            <person name="Kiss E."/>
            <person name="Drula E."/>
            <person name="Kohler A."/>
            <person name="Sanchez-Garcia M."/>
            <person name="Andreopoulos B."/>
            <person name="Barry K.W."/>
            <person name="Bonito G."/>
            <person name="Buee M."/>
            <person name="Carver A."/>
            <person name="Chen C."/>
            <person name="Cichocki N."/>
            <person name="Clum A."/>
            <person name="Culley D."/>
            <person name="Crous P.W."/>
            <person name="Fauchery L."/>
            <person name="Girlanda M."/>
            <person name="Hayes R."/>
            <person name="Keri Z."/>
            <person name="Labutti K."/>
            <person name="Lipzen A."/>
            <person name="Lombard V."/>
            <person name="Magnuson J."/>
            <person name="Maillard F."/>
            <person name="Morin E."/>
            <person name="Murat C."/>
            <person name="Nolan M."/>
            <person name="Ohm R."/>
            <person name="Pangilinan J."/>
            <person name="Pereira M."/>
            <person name="Perotto S."/>
            <person name="Peter M."/>
            <person name="Riley R."/>
            <person name="Sitrit Y."/>
            <person name="Stielow B."/>
            <person name="Szollosi G."/>
            <person name="Zifcakova L."/>
            <person name="Stursova M."/>
            <person name="Spatafora J.W."/>
            <person name="Tedersoo L."/>
            <person name="Vaario L.-M."/>
            <person name="Yamada A."/>
            <person name="Yan M."/>
            <person name="Wang P."/>
            <person name="Xu J."/>
            <person name="Bruns T."/>
            <person name="Baldrian P."/>
            <person name="Vilgalys R."/>
            <person name="Henrissat B."/>
            <person name="Grigoriev I.V."/>
            <person name="Hibbett D."/>
            <person name="Nagy L.G."/>
            <person name="Martin F.M."/>
        </authorList>
    </citation>
    <scope>NUCLEOTIDE SEQUENCE</scope>
    <source>
        <strain evidence="1">P2</strain>
    </source>
</reference>
<protein>
    <submittedName>
        <fullName evidence="1">Uncharacterized protein</fullName>
    </submittedName>
</protein>
<evidence type="ECO:0000313" key="1">
    <source>
        <dbReference type="EMBL" id="KAF9642051.1"/>
    </source>
</evidence>
<sequence length="260" mass="28720">MDPRATSPSPLMHRTEPPPRDIPNPPEYQIESNAHCRRENCSPSCQCPICGRWIGLGPKGGEWPFRLHVGSISCARERRKREPEAAHPVPESAGYVEIPTLPSSPFTTPTSSASTLVPSASHLLANPLPHRPFRYGAAKYNPLSHIRAVHSDLISQGLDKVLQLDIQITHWEEERMELTPESIEEFRAAEHSLLLGSTELFLLKSQVEVEPSPPKKSKKRGQHALDAPHISATPAKKKKGKSDNTGISISRKEENRSGGP</sequence>
<name>A0ACB6YX89_THEGA</name>
<dbReference type="EMBL" id="MU118739">
    <property type="protein sequence ID" value="KAF9642051.1"/>
    <property type="molecule type" value="Genomic_DNA"/>
</dbReference>
<proteinExistence type="predicted"/>
<comment type="caution">
    <text evidence="1">The sequence shown here is derived from an EMBL/GenBank/DDBJ whole genome shotgun (WGS) entry which is preliminary data.</text>
</comment>
<organism evidence="1 2">
    <name type="scientific">Thelephora ganbajun</name>
    <name type="common">Ganba fungus</name>
    <dbReference type="NCBI Taxonomy" id="370292"/>
    <lineage>
        <taxon>Eukaryota</taxon>
        <taxon>Fungi</taxon>
        <taxon>Dikarya</taxon>
        <taxon>Basidiomycota</taxon>
        <taxon>Agaricomycotina</taxon>
        <taxon>Agaricomycetes</taxon>
        <taxon>Thelephorales</taxon>
        <taxon>Thelephoraceae</taxon>
        <taxon>Thelephora</taxon>
    </lineage>
</organism>
<accession>A0ACB6YX89</accession>
<keyword evidence="2" id="KW-1185">Reference proteome</keyword>
<reference evidence="1" key="2">
    <citation type="journal article" date="2020" name="Nat. Commun.">
        <title>Large-scale genome sequencing of mycorrhizal fungi provides insights into the early evolution of symbiotic traits.</title>
        <authorList>
            <person name="Miyauchi S."/>
            <person name="Kiss E."/>
            <person name="Kuo A."/>
            <person name="Drula E."/>
            <person name="Kohler A."/>
            <person name="Sanchez-Garcia M."/>
            <person name="Morin E."/>
            <person name="Andreopoulos B."/>
            <person name="Barry K.W."/>
            <person name="Bonito G."/>
            <person name="Buee M."/>
            <person name="Carver A."/>
            <person name="Chen C."/>
            <person name="Cichocki N."/>
            <person name="Clum A."/>
            <person name="Culley D."/>
            <person name="Crous P.W."/>
            <person name="Fauchery L."/>
            <person name="Girlanda M."/>
            <person name="Hayes R.D."/>
            <person name="Keri Z."/>
            <person name="LaButti K."/>
            <person name="Lipzen A."/>
            <person name="Lombard V."/>
            <person name="Magnuson J."/>
            <person name="Maillard F."/>
            <person name="Murat C."/>
            <person name="Nolan M."/>
            <person name="Ohm R.A."/>
            <person name="Pangilinan J."/>
            <person name="Pereira M.F."/>
            <person name="Perotto S."/>
            <person name="Peter M."/>
            <person name="Pfister S."/>
            <person name="Riley R."/>
            <person name="Sitrit Y."/>
            <person name="Stielow J.B."/>
            <person name="Szollosi G."/>
            <person name="Zifcakova L."/>
            <person name="Stursova M."/>
            <person name="Spatafora J.W."/>
            <person name="Tedersoo L."/>
            <person name="Vaario L.M."/>
            <person name="Yamada A."/>
            <person name="Yan M."/>
            <person name="Wang P."/>
            <person name="Xu J."/>
            <person name="Bruns T."/>
            <person name="Baldrian P."/>
            <person name="Vilgalys R."/>
            <person name="Dunand C."/>
            <person name="Henrissat B."/>
            <person name="Grigoriev I.V."/>
            <person name="Hibbett D."/>
            <person name="Nagy L.G."/>
            <person name="Martin F.M."/>
        </authorList>
    </citation>
    <scope>NUCLEOTIDE SEQUENCE</scope>
    <source>
        <strain evidence="1">P2</strain>
    </source>
</reference>